<feature type="compositionally biased region" description="Polar residues" evidence="3">
    <location>
        <begin position="397"/>
        <end position="406"/>
    </location>
</feature>
<name>A0ABD2PWY2_9PLAT</name>
<dbReference type="PANTHER" id="PTHR13968:SF26">
    <property type="entry name" value="RRM DOMAIN-CONTAINING PROTEIN"/>
    <property type="match status" value="1"/>
</dbReference>
<feature type="compositionally biased region" description="Basic and acidic residues" evidence="3">
    <location>
        <begin position="374"/>
        <end position="383"/>
    </location>
</feature>
<dbReference type="SMART" id="SM00360">
    <property type="entry name" value="RRM"/>
    <property type="match status" value="1"/>
</dbReference>
<comment type="caution">
    <text evidence="5">The sequence shown here is derived from an EMBL/GenBank/DDBJ whole genome shotgun (WGS) entry which is preliminary data.</text>
</comment>
<dbReference type="Proteomes" id="UP001626550">
    <property type="component" value="Unassembled WGS sequence"/>
</dbReference>
<dbReference type="Gene3D" id="3.30.70.330">
    <property type="match status" value="1"/>
</dbReference>
<dbReference type="InterPro" id="IPR051186">
    <property type="entry name" value="RRM_HNRPC/RALY_subfam"/>
</dbReference>
<feature type="region of interest" description="Disordered" evidence="3">
    <location>
        <begin position="331"/>
        <end position="465"/>
    </location>
</feature>
<feature type="compositionally biased region" description="Polar residues" evidence="3">
    <location>
        <begin position="424"/>
        <end position="440"/>
    </location>
</feature>
<evidence type="ECO:0000313" key="5">
    <source>
        <dbReference type="EMBL" id="KAL3311784.1"/>
    </source>
</evidence>
<keyword evidence="1 2" id="KW-0694">RNA-binding</keyword>
<dbReference type="InterPro" id="IPR000504">
    <property type="entry name" value="RRM_dom"/>
</dbReference>
<feature type="compositionally biased region" description="Basic and acidic residues" evidence="3">
    <location>
        <begin position="348"/>
        <end position="360"/>
    </location>
</feature>
<dbReference type="GO" id="GO:0003723">
    <property type="term" value="F:RNA binding"/>
    <property type="evidence" value="ECO:0007669"/>
    <property type="project" value="UniProtKB-UniRule"/>
</dbReference>
<organism evidence="5 6">
    <name type="scientific">Cichlidogyrus casuarinus</name>
    <dbReference type="NCBI Taxonomy" id="1844966"/>
    <lineage>
        <taxon>Eukaryota</taxon>
        <taxon>Metazoa</taxon>
        <taxon>Spiralia</taxon>
        <taxon>Lophotrochozoa</taxon>
        <taxon>Platyhelminthes</taxon>
        <taxon>Monogenea</taxon>
        <taxon>Monopisthocotylea</taxon>
        <taxon>Dactylogyridea</taxon>
        <taxon>Ancyrocephalidae</taxon>
        <taxon>Cichlidogyrus</taxon>
    </lineage>
</organism>
<evidence type="ECO:0000259" key="4">
    <source>
        <dbReference type="PROSITE" id="PS50102"/>
    </source>
</evidence>
<keyword evidence="6" id="KW-1185">Reference proteome</keyword>
<gene>
    <name evidence="5" type="ORF">Ciccas_009632</name>
</gene>
<dbReference type="PROSITE" id="PS00028">
    <property type="entry name" value="ZINC_FINGER_C2H2_1"/>
    <property type="match status" value="1"/>
</dbReference>
<feature type="region of interest" description="Disordered" evidence="3">
    <location>
        <begin position="88"/>
        <end position="111"/>
    </location>
</feature>
<dbReference type="PANTHER" id="PTHR13968">
    <property type="entry name" value="HETEROGENEOUS NUCLEAR RIBONUCLEOPROTEIN"/>
    <property type="match status" value="1"/>
</dbReference>
<dbReference type="InterPro" id="IPR035979">
    <property type="entry name" value="RBD_domain_sf"/>
</dbReference>
<accession>A0ABD2PWY2</accession>
<dbReference type="AlphaFoldDB" id="A0ABD2PWY2"/>
<dbReference type="Pfam" id="PF00076">
    <property type="entry name" value="RRM_1"/>
    <property type="match status" value="1"/>
</dbReference>
<evidence type="ECO:0000256" key="2">
    <source>
        <dbReference type="PROSITE-ProRule" id="PRU00176"/>
    </source>
</evidence>
<evidence type="ECO:0000256" key="1">
    <source>
        <dbReference type="ARBA" id="ARBA00022884"/>
    </source>
</evidence>
<dbReference type="EMBL" id="JBJKFK010002017">
    <property type="protein sequence ID" value="KAL3311784.1"/>
    <property type="molecule type" value="Genomic_DNA"/>
</dbReference>
<dbReference type="PROSITE" id="PS50102">
    <property type="entry name" value="RRM"/>
    <property type="match status" value="1"/>
</dbReference>
<evidence type="ECO:0000256" key="3">
    <source>
        <dbReference type="SAM" id="MobiDB-lite"/>
    </source>
</evidence>
<dbReference type="InterPro" id="IPR013087">
    <property type="entry name" value="Znf_C2H2_type"/>
</dbReference>
<sequence>MSCSNVTNRQDPVSLRSRIFVGNLNTVKMPRTEVEQVFAQYGTMLGVSLHKGYGFVQYSNEYSARAACQGEDNKIYYGMPLDVTIASEPKNRKRGRPHAIGNSPSQLPPSDMQMMTNVGGQFSQMSMPSAHYVPTPYVNPVPVYQTPAAQYMVPVQQTPIYSQHSQSITPQQFGSTVPVSSAAKRTRLEPLNRLKTVTPVTTSDSQVVKRNRRKRKPNTIDDKHKCDVDPKAEDILICGKCRRYFDEVTDLVSHKLAGCKLDVEEGSCKPPGEPESLSCASCSKKFDTSWQLIVHCEDNHEMSIYGKPACSSSEEEYLDSEHGQDNEWTAGLDIKDEPQTNGDAVETAVEKEEEVNKEVDAPPPESADDTVDSSPEKIPEKVEMTLTRKKRAAATKSEVSSPSQAVSEPKKMATDAEFVVTEQDPVTPTMQTRATKRSNQSAAKAARRPKSAPRLSTDQLDSEDQ</sequence>
<dbReference type="InterPro" id="IPR012677">
    <property type="entry name" value="Nucleotide-bd_a/b_plait_sf"/>
</dbReference>
<protein>
    <recommendedName>
        <fullName evidence="4">RRM domain-containing protein</fullName>
    </recommendedName>
</protein>
<reference evidence="5 6" key="1">
    <citation type="submission" date="2024-11" db="EMBL/GenBank/DDBJ databases">
        <title>Adaptive evolution of stress response genes in parasites aligns with host niche diversity.</title>
        <authorList>
            <person name="Hahn C."/>
            <person name="Resl P."/>
        </authorList>
    </citation>
    <scope>NUCLEOTIDE SEQUENCE [LARGE SCALE GENOMIC DNA]</scope>
    <source>
        <strain evidence="5">EGGRZ-B1_66</strain>
        <tissue evidence="5">Body</tissue>
    </source>
</reference>
<evidence type="ECO:0000313" key="6">
    <source>
        <dbReference type="Proteomes" id="UP001626550"/>
    </source>
</evidence>
<dbReference type="SUPFAM" id="SSF54928">
    <property type="entry name" value="RNA-binding domain, RBD"/>
    <property type="match status" value="1"/>
</dbReference>
<dbReference type="CDD" id="cd12341">
    <property type="entry name" value="RRM_hnRNPC_like"/>
    <property type="match status" value="1"/>
</dbReference>
<proteinExistence type="predicted"/>
<feature type="domain" description="RRM" evidence="4">
    <location>
        <begin position="17"/>
        <end position="88"/>
    </location>
</feature>